<feature type="domain" description="4Fe-4S ferredoxin-type" evidence="7">
    <location>
        <begin position="285"/>
        <end position="316"/>
    </location>
</feature>
<dbReference type="Pfam" id="PF13183">
    <property type="entry name" value="Fer4_8"/>
    <property type="match status" value="1"/>
</dbReference>
<keyword evidence="3" id="KW-0560">Oxidoreductase</keyword>
<evidence type="ECO:0000256" key="1">
    <source>
        <dbReference type="ARBA" id="ARBA00022485"/>
    </source>
</evidence>
<dbReference type="Proteomes" id="UP001304683">
    <property type="component" value="Chromosome"/>
</dbReference>
<feature type="transmembrane region" description="Helical" evidence="6">
    <location>
        <begin position="120"/>
        <end position="143"/>
    </location>
</feature>
<evidence type="ECO:0000256" key="5">
    <source>
        <dbReference type="ARBA" id="ARBA00023014"/>
    </source>
</evidence>
<keyword evidence="4" id="KW-0408">Iron</keyword>
<feature type="transmembrane region" description="Helical" evidence="6">
    <location>
        <begin position="191"/>
        <end position="209"/>
    </location>
</feature>
<keyword evidence="6" id="KW-0812">Transmembrane</keyword>
<dbReference type="EMBL" id="CP132508">
    <property type="protein sequence ID" value="WPD19506.1"/>
    <property type="molecule type" value="Genomic_DNA"/>
</dbReference>
<evidence type="ECO:0000256" key="2">
    <source>
        <dbReference type="ARBA" id="ARBA00022723"/>
    </source>
</evidence>
<evidence type="ECO:0000313" key="8">
    <source>
        <dbReference type="EMBL" id="WPD19506.1"/>
    </source>
</evidence>
<organism evidence="8 9">
    <name type="scientific">Thermaerobacter composti</name>
    <dbReference type="NCBI Taxonomy" id="554949"/>
    <lineage>
        <taxon>Bacteria</taxon>
        <taxon>Bacillati</taxon>
        <taxon>Bacillota</taxon>
        <taxon>Clostridia</taxon>
        <taxon>Eubacteriales</taxon>
        <taxon>Clostridiales Family XVII. Incertae Sedis</taxon>
        <taxon>Thermaerobacter</taxon>
    </lineage>
</organism>
<dbReference type="InterPro" id="IPR051460">
    <property type="entry name" value="HdrC_iron-sulfur_subunit"/>
</dbReference>
<keyword evidence="1" id="KW-0004">4Fe-4S</keyword>
<keyword evidence="5" id="KW-0411">Iron-sulfur</keyword>
<dbReference type="SUPFAM" id="SSF46548">
    <property type="entry name" value="alpha-helical ferredoxin"/>
    <property type="match status" value="1"/>
</dbReference>
<keyword evidence="6" id="KW-0472">Membrane</keyword>
<feature type="transmembrane region" description="Helical" evidence="6">
    <location>
        <begin position="23"/>
        <end position="43"/>
    </location>
</feature>
<keyword evidence="9" id="KW-1185">Reference proteome</keyword>
<evidence type="ECO:0000256" key="3">
    <source>
        <dbReference type="ARBA" id="ARBA00023002"/>
    </source>
</evidence>
<dbReference type="Pfam" id="PF02754">
    <property type="entry name" value="CCG"/>
    <property type="match status" value="2"/>
</dbReference>
<evidence type="ECO:0000259" key="7">
    <source>
        <dbReference type="PROSITE" id="PS51379"/>
    </source>
</evidence>
<dbReference type="InterPro" id="IPR017900">
    <property type="entry name" value="4Fe4S_Fe_S_CS"/>
</dbReference>
<feature type="transmembrane region" description="Helical" evidence="6">
    <location>
        <begin position="163"/>
        <end position="185"/>
    </location>
</feature>
<dbReference type="PROSITE" id="PS00198">
    <property type="entry name" value="4FE4S_FER_1"/>
    <property type="match status" value="2"/>
</dbReference>
<keyword evidence="2" id="KW-0479">Metal-binding</keyword>
<dbReference type="PROSITE" id="PS51379">
    <property type="entry name" value="4FE4S_FER_2"/>
    <property type="match status" value="2"/>
</dbReference>
<sequence>MPEAMPAVAEATREVQWNVPHGFVWVMYISMAVALAIMGYGVWQRVRTWLAGKPEVRWDRPGQRLRRVLVHALGQGRLLKERLPGIAHALLFFAFIVLFIGTLVVFVHHDLGIPILRGRFYLYFHSLTLDVFGALATVALAVFFWRRYVMRPGQLEKGKRADFLLLFGLLVIMVTGFVLEGIRLVVTADPWALWSPFGYLTGLALAAVLPSEGALRAVHAGTWLLHMLTWHAWMAALPYSKAFHLVTGPLNVFFSNLDAKAEPKPMDLEDESASLGARTALDLTWKQLLDLDACTECGRCEAACPAFAEGKPLSPKRVILDLRDHVRAYRDELLRAKAAQLAGDQETYDSIVQHLPILAGGVIREETLWACTTCRACEEACPVFIEHVPTILEMRRYLAMERAEMPETLASAMESLETRQHPYRGATADRTDWYKDLPVRTMAEVEDPEAIEYLYWVGCAGAFDERAQKVARALARVMAKAGIRFAVLGPEEQCTGDPARRSGNEYHYEMLARANVETLNGYKVRRIVTHCPHCLQQLKHEYKRFGGHYEVIHHSELVFRLMEEGKLELARELYRSLRVTYHDPCYLGRYNDVYDAPRGVLDGLGTRRVEMARSRERSFCCGAGGAHMWFEDKQGGKINRNRAEEAVGTGADMVVTGCPFCLAMMEAGIKGVPGAEERGVKVRDFVELVDEALADPVGTGPAGASQDEGRA</sequence>
<evidence type="ECO:0000313" key="9">
    <source>
        <dbReference type="Proteomes" id="UP001304683"/>
    </source>
</evidence>
<accession>A0ABZ0QQ03</accession>
<feature type="domain" description="4Fe-4S ferredoxin-type" evidence="7">
    <location>
        <begin position="360"/>
        <end position="390"/>
    </location>
</feature>
<gene>
    <name evidence="8" type="ORF">Q5761_02215</name>
</gene>
<dbReference type="InterPro" id="IPR017896">
    <property type="entry name" value="4Fe4S_Fe-S-bd"/>
</dbReference>
<dbReference type="PANTHER" id="PTHR43255">
    <property type="entry name" value="IRON-SULFUR-BINDING OXIDOREDUCTASE FADF-RELATED-RELATED"/>
    <property type="match status" value="1"/>
</dbReference>
<evidence type="ECO:0000256" key="6">
    <source>
        <dbReference type="SAM" id="Phobius"/>
    </source>
</evidence>
<dbReference type="PANTHER" id="PTHR43255:SF1">
    <property type="entry name" value="IRON-SULFUR-BINDING OXIDOREDUCTASE FADF-RELATED"/>
    <property type="match status" value="1"/>
</dbReference>
<dbReference type="SUPFAM" id="SSF103501">
    <property type="entry name" value="Respiratory nitrate reductase 1 gamma chain"/>
    <property type="match status" value="1"/>
</dbReference>
<dbReference type="InterPro" id="IPR036197">
    <property type="entry name" value="NarG-like_sf"/>
</dbReference>
<protein>
    <submittedName>
        <fullName evidence="8">(Fe-S)-binding protein</fullName>
    </submittedName>
</protein>
<feature type="transmembrane region" description="Helical" evidence="6">
    <location>
        <begin position="86"/>
        <end position="108"/>
    </location>
</feature>
<dbReference type="Gene3D" id="1.10.1060.10">
    <property type="entry name" value="Alpha-helical ferredoxin"/>
    <property type="match status" value="1"/>
</dbReference>
<dbReference type="RefSeq" id="WP_318751020.1">
    <property type="nucleotide sequence ID" value="NZ_CP132508.1"/>
</dbReference>
<feature type="transmembrane region" description="Helical" evidence="6">
    <location>
        <begin position="221"/>
        <end position="239"/>
    </location>
</feature>
<proteinExistence type="predicted"/>
<name>A0ABZ0QQ03_9FIRM</name>
<evidence type="ECO:0000256" key="4">
    <source>
        <dbReference type="ARBA" id="ARBA00023004"/>
    </source>
</evidence>
<dbReference type="InterPro" id="IPR009051">
    <property type="entry name" value="Helical_ferredxn"/>
</dbReference>
<keyword evidence="6" id="KW-1133">Transmembrane helix</keyword>
<reference evidence="8 9" key="1">
    <citation type="submission" date="2023-08" db="EMBL/GenBank/DDBJ databases">
        <title>Genome sequence of Thermaerobacter compostii strain Ins1, a spore-forming filamentous bacterium isolated from a deep geothermal reservoir.</title>
        <authorList>
            <person name="Bregnard D."/>
            <person name="Gonzalez D."/>
            <person name="Junier P."/>
        </authorList>
    </citation>
    <scope>NUCLEOTIDE SEQUENCE [LARGE SCALE GENOMIC DNA]</scope>
    <source>
        <strain evidence="8 9">Ins1</strain>
    </source>
</reference>
<dbReference type="Gene3D" id="1.20.950.20">
    <property type="entry name" value="Transmembrane di-heme cytochromes, Chain C"/>
    <property type="match status" value="1"/>
</dbReference>
<dbReference type="InterPro" id="IPR004017">
    <property type="entry name" value="Cys_rich_dom"/>
</dbReference>